<evidence type="ECO:0000313" key="1">
    <source>
        <dbReference type="EMBL" id="RVU16945.1"/>
    </source>
</evidence>
<dbReference type="AlphaFoldDB" id="A0A3S2V8E2"/>
<organism evidence="1 2">
    <name type="scientific">Methylobacterium oryzihabitans</name>
    <dbReference type="NCBI Taxonomy" id="2499852"/>
    <lineage>
        <taxon>Bacteria</taxon>
        <taxon>Pseudomonadati</taxon>
        <taxon>Pseudomonadota</taxon>
        <taxon>Alphaproteobacteria</taxon>
        <taxon>Hyphomicrobiales</taxon>
        <taxon>Methylobacteriaceae</taxon>
        <taxon>Methylobacterium</taxon>
    </lineage>
</organism>
<evidence type="ECO:0008006" key="3">
    <source>
        <dbReference type="Google" id="ProtNLM"/>
    </source>
</evidence>
<evidence type="ECO:0000313" key="2">
    <source>
        <dbReference type="Proteomes" id="UP000286997"/>
    </source>
</evidence>
<name>A0A3S2V8E2_9HYPH</name>
<comment type="caution">
    <text evidence="1">The sequence shown here is derived from an EMBL/GenBank/DDBJ whole genome shotgun (WGS) entry which is preliminary data.</text>
</comment>
<keyword evidence="2" id="KW-1185">Reference proteome</keyword>
<dbReference type="EMBL" id="SACP01000014">
    <property type="protein sequence ID" value="RVU16945.1"/>
    <property type="molecule type" value="Genomic_DNA"/>
</dbReference>
<dbReference type="Proteomes" id="UP000286997">
    <property type="component" value="Unassembled WGS sequence"/>
</dbReference>
<protein>
    <recommendedName>
        <fullName evidence="3">Magnesium transporter MgtE intracellular domain-containing protein</fullName>
    </recommendedName>
</protein>
<sequence>MSQSAARSQHSAFAQYPIPLELLAALHRASEDELTSMVARMPETGRARLAAYCTDKDHLQRLGLRIAGTCDEAALMRVVGADAGASLYARSHPTPARAHA</sequence>
<reference evidence="1 2" key="1">
    <citation type="submission" date="2019-01" db="EMBL/GenBank/DDBJ databases">
        <authorList>
            <person name="Chen W.-M."/>
        </authorList>
    </citation>
    <scope>NUCLEOTIDE SEQUENCE [LARGE SCALE GENOMIC DNA]</scope>
    <source>
        <strain evidence="1 2">TER-1</strain>
    </source>
</reference>
<gene>
    <name evidence="1" type="ORF">EOE48_15385</name>
</gene>
<dbReference type="OrthoDB" id="8138968at2"/>
<accession>A0A3S2V8E2</accession>
<proteinExistence type="predicted"/>